<evidence type="ECO:0000256" key="6">
    <source>
        <dbReference type="ARBA" id="ARBA00022962"/>
    </source>
</evidence>
<dbReference type="Gene3D" id="3.40.50.880">
    <property type="match status" value="1"/>
</dbReference>
<feature type="active site" description="Nucleophile" evidence="7">
    <location>
        <position position="364"/>
    </location>
</feature>
<comment type="cofactor">
    <cofactor evidence="1 7">
        <name>Mg(2+)</name>
        <dbReference type="ChEBI" id="CHEBI:18420"/>
    </cofactor>
</comment>
<reference evidence="11 12" key="1">
    <citation type="journal article" date="2019" name="Int. J. Syst. Evol. Microbiol.">
        <title>The Global Catalogue of Microorganisms (GCM) 10K type strain sequencing project: providing services to taxonomists for standard genome sequencing and annotation.</title>
        <authorList>
            <consortium name="The Broad Institute Genomics Platform"/>
            <consortium name="The Broad Institute Genome Sequencing Center for Infectious Disease"/>
            <person name="Wu L."/>
            <person name="Ma J."/>
        </authorList>
    </citation>
    <scope>NUCLEOTIDE SEQUENCE [LARGE SCALE GENOMIC DNA]</scope>
    <source>
        <strain evidence="11 12">JCM 16013</strain>
    </source>
</reference>
<evidence type="ECO:0000313" key="11">
    <source>
        <dbReference type="EMBL" id="GAA1974145.1"/>
    </source>
</evidence>
<keyword evidence="2 7" id="KW-0436">Ligase</keyword>
<feature type="region of interest" description="Disordered" evidence="8">
    <location>
        <begin position="1"/>
        <end position="23"/>
    </location>
</feature>
<comment type="caution">
    <text evidence="11">The sequence shown here is derived from an EMBL/GenBank/DDBJ whole genome shotgun (WGS) entry which is preliminary data.</text>
</comment>
<organism evidence="11 12">
    <name type="scientific">Catenulispora subtropica</name>
    <dbReference type="NCBI Taxonomy" id="450798"/>
    <lineage>
        <taxon>Bacteria</taxon>
        <taxon>Bacillati</taxon>
        <taxon>Actinomycetota</taxon>
        <taxon>Actinomycetes</taxon>
        <taxon>Catenulisporales</taxon>
        <taxon>Catenulisporaceae</taxon>
        <taxon>Catenulispora</taxon>
    </lineage>
</organism>
<comment type="similarity">
    <text evidence="7">Belongs to the CobB/CbiA family.</text>
</comment>
<dbReference type="PROSITE" id="PS51274">
    <property type="entry name" value="GATASE_COBBQ"/>
    <property type="match status" value="1"/>
</dbReference>
<comment type="pathway">
    <text evidence="7">Cofactor biosynthesis; adenosylcobalamin biosynthesis; cob(II)yrinate a,c-diamide from precorrin-2 (aerobic route): step 9/10.</text>
</comment>
<keyword evidence="3 7" id="KW-0547">Nucleotide-binding</keyword>
<dbReference type="SUPFAM" id="SSF52540">
    <property type="entry name" value="P-loop containing nucleoside triphosphate hydrolases"/>
    <property type="match status" value="1"/>
</dbReference>
<evidence type="ECO:0000256" key="3">
    <source>
        <dbReference type="ARBA" id="ARBA00022741"/>
    </source>
</evidence>
<dbReference type="InterPro" id="IPR029062">
    <property type="entry name" value="Class_I_gatase-like"/>
</dbReference>
<evidence type="ECO:0000259" key="10">
    <source>
        <dbReference type="Pfam" id="PF07685"/>
    </source>
</evidence>
<evidence type="ECO:0000256" key="5">
    <source>
        <dbReference type="ARBA" id="ARBA00022842"/>
    </source>
</evidence>
<evidence type="ECO:0000256" key="2">
    <source>
        <dbReference type="ARBA" id="ARBA00022598"/>
    </source>
</evidence>
<dbReference type="Proteomes" id="UP001499854">
    <property type="component" value="Unassembled WGS sequence"/>
</dbReference>
<comment type="function">
    <text evidence="7">Catalyzes the ATP-dependent amidation of the two carboxylate groups at positions a and c of hydrogenobyrinate, using either L-glutamine or ammonia as the nitrogen source.</text>
</comment>
<comment type="miscellaneous">
    <text evidence="7">The a and c carboxylates of hydrogenobyrinate are activated for nucleophilic attack via formation of a phosphorylated intermediate by ATP. CobB catalyzes first the amidation of the c-carboxylate, and then that of the a-carboxylate.</text>
</comment>
<keyword evidence="12" id="KW-1185">Reference proteome</keyword>
<evidence type="ECO:0000256" key="8">
    <source>
        <dbReference type="SAM" id="MobiDB-lite"/>
    </source>
</evidence>
<dbReference type="InterPro" id="IPR027417">
    <property type="entry name" value="P-loop_NTPase"/>
</dbReference>
<feature type="domain" description="CobQ/CobB/MinD/ParA nucleotide binding" evidence="9">
    <location>
        <begin position="34"/>
        <end position="219"/>
    </location>
</feature>
<dbReference type="NCBIfam" id="NF002204">
    <property type="entry name" value="PRK01077.1"/>
    <property type="match status" value="1"/>
</dbReference>
<dbReference type="CDD" id="cd05388">
    <property type="entry name" value="CobB_N"/>
    <property type="match status" value="1"/>
</dbReference>
<keyword evidence="4 7" id="KW-0067">ATP-binding</keyword>
<dbReference type="SUPFAM" id="SSF52317">
    <property type="entry name" value="Class I glutamine amidotransferase-like"/>
    <property type="match status" value="1"/>
</dbReference>
<dbReference type="HAMAP" id="MF_00027">
    <property type="entry name" value="CobB_CbiA"/>
    <property type="match status" value="1"/>
</dbReference>
<dbReference type="NCBIfam" id="TIGR00379">
    <property type="entry name" value="cobB"/>
    <property type="match status" value="1"/>
</dbReference>
<keyword evidence="7" id="KW-0169">Cobalamin biosynthesis</keyword>
<feature type="site" description="Increases nucleophilicity of active site Cys" evidence="7">
    <location>
        <position position="459"/>
    </location>
</feature>
<feature type="compositionally biased region" description="Low complexity" evidence="8">
    <location>
        <begin position="1"/>
        <end position="11"/>
    </location>
</feature>
<feature type="domain" description="CobB/CobQ-like glutamine amidotransferase" evidence="10">
    <location>
        <begin position="281"/>
        <end position="464"/>
    </location>
</feature>
<dbReference type="PANTHER" id="PTHR43873">
    <property type="entry name" value="COBYRINATE A,C-DIAMIDE SYNTHASE"/>
    <property type="match status" value="1"/>
</dbReference>
<dbReference type="PANTHER" id="PTHR43873:SF1">
    <property type="entry name" value="COBYRINATE A,C-DIAMIDE SYNTHASE"/>
    <property type="match status" value="1"/>
</dbReference>
<evidence type="ECO:0000256" key="7">
    <source>
        <dbReference type="HAMAP-Rule" id="MF_00027"/>
    </source>
</evidence>
<name>A0ABN2RSI2_9ACTN</name>
<protein>
    <recommendedName>
        <fullName evidence="7">Hydrogenobyrinate a,c-diamide synthase</fullName>
        <ecNumber evidence="7">6.3.5.9</ecNumber>
    </recommendedName>
    <alternativeName>
        <fullName evidence="7">Hydrogenobyrinic acid a,c-diamide synthase</fullName>
    </alternativeName>
</protein>
<sequence length="480" mass="49347">MVSPVPGTAPTGPGGAPTGSISPAAPASLTIPRLVVAAPASGHGKTTVATGIIKALTERGFTVAPFKVGPDYIDPGYHALAAGRPGRNLDPYMVGTDRVAPLFAHGAEGADLAVVEGVMGLYDGATGEGELASTAQVAKLLDAPVLFVVDAAAQGRSIAALVHGFRSYDPEVRLAGVVLNRVGSETHHRILSEALDEIGVPVLGALRRDAEVSAPSRHLGLVPVAERRTEALDAVAALGALVDTSIRLDEVYGLARTAPPLRAAPWDPAVEVGPRRGAKARIAIASGPAFTFSYAENAELLTAAGAELCPFDPLRDEALPAGVGGVVIGGGFPEVHAPELAANEALREAMFRFARYGGAVAAECAGLLYLGKSLDGLPMCGIVDAEAVMTDRLTLGYRHAVAASESVLAAAGTRVSGHEFHRTAVSPSAGSPPAWHWRRDGGPVTEGFAGARIHASYLHLHWAGTPSIARRLVESCGVRP</sequence>
<proteinExistence type="inferred from homology"/>
<dbReference type="EC" id="6.3.5.9" evidence="7"/>
<dbReference type="CDD" id="cd03130">
    <property type="entry name" value="GATase1_CobB"/>
    <property type="match status" value="1"/>
</dbReference>
<evidence type="ECO:0000259" key="9">
    <source>
        <dbReference type="Pfam" id="PF01656"/>
    </source>
</evidence>
<dbReference type="Gene3D" id="3.40.50.300">
    <property type="entry name" value="P-loop containing nucleotide triphosphate hydrolases"/>
    <property type="match status" value="1"/>
</dbReference>
<dbReference type="EMBL" id="BAAAQM010000020">
    <property type="protein sequence ID" value="GAA1974145.1"/>
    <property type="molecule type" value="Genomic_DNA"/>
</dbReference>
<keyword evidence="6 7" id="KW-0315">Glutamine amidotransferase</keyword>
<accession>A0ABN2RSI2</accession>
<evidence type="ECO:0000313" key="12">
    <source>
        <dbReference type="Proteomes" id="UP001499854"/>
    </source>
</evidence>
<dbReference type="Pfam" id="PF07685">
    <property type="entry name" value="GATase_3"/>
    <property type="match status" value="1"/>
</dbReference>
<dbReference type="InterPro" id="IPR004484">
    <property type="entry name" value="CbiA/CobB_synth"/>
</dbReference>
<comment type="catalytic activity">
    <reaction evidence="7">
        <text>hydrogenobyrinate + 2 L-glutamine + 2 ATP + 2 H2O = hydrogenobyrinate a,c-diamide + 2 L-glutamate + 2 ADP + 2 phosphate + 2 H(+)</text>
        <dbReference type="Rhea" id="RHEA:12544"/>
        <dbReference type="ChEBI" id="CHEBI:15377"/>
        <dbReference type="ChEBI" id="CHEBI:15378"/>
        <dbReference type="ChEBI" id="CHEBI:29985"/>
        <dbReference type="ChEBI" id="CHEBI:30616"/>
        <dbReference type="ChEBI" id="CHEBI:43474"/>
        <dbReference type="ChEBI" id="CHEBI:58359"/>
        <dbReference type="ChEBI" id="CHEBI:77873"/>
        <dbReference type="ChEBI" id="CHEBI:77874"/>
        <dbReference type="ChEBI" id="CHEBI:456216"/>
        <dbReference type="EC" id="6.3.5.9"/>
    </reaction>
</comment>
<gene>
    <name evidence="7" type="primary">cobB</name>
    <name evidence="11" type="ORF">GCM10009838_37630</name>
</gene>
<dbReference type="InterPro" id="IPR002586">
    <property type="entry name" value="CobQ/CobB/MinD/ParA_Nub-bd_dom"/>
</dbReference>
<evidence type="ECO:0000256" key="4">
    <source>
        <dbReference type="ARBA" id="ARBA00022840"/>
    </source>
</evidence>
<dbReference type="InterPro" id="IPR011698">
    <property type="entry name" value="GATase_3"/>
</dbReference>
<evidence type="ECO:0000256" key="1">
    <source>
        <dbReference type="ARBA" id="ARBA00001946"/>
    </source>
</evidence>
<dbReference type="Pfam" id="PF01656">
    <property type="entry name" value="CbiA"/>
    <property type="match status" value="1"/>
</dbReference>
<keyword evidence="5 7" id="KW-0460">Magnesium</keyword>
<comment type="domain">
    <text evidence="7">Comprises of two domains. The C-terminal domain contains the binding site for glutamine and catalyzes the hydrolysis of this substrate to glutamate and ammonia. The N-terminal domain is anticipated to bind ATP and hydrogenobyrinate and catalyzes the ultimate synthesis of the diamide product. The ammonia produced via the glutaminase domain is probably translocated to the adjacent domain via a molecular tunnel, where it reacts with an activated intermediate.</text>
</comment>